<dbReference type="GO" id="GO:0000160">
    <property type="term" value="P:phosphorelay signal transduction system"/>
    <property type="evidence" value="ECO:0007669"/>
    <property type="project" value="UniProtKB-KW"/>
</dbReference>
<dbReference type="Pfam" id="PF02518">
    <property type="entry name" value="HATPase_c"/>
    <property type="match status" value="1"/>
</dbReference>
<dbReference type="PROSITE" id="PS50113">
    <property type="entry name" value="PAC"/>
    <property type="match status" value="1"/>
</dbReference>
<feature type="modified residue" description="Phosphohistidine" evidence="9">
    <location>
        <position position="733"/>
    </location>
</feature>
<evidence type="ECO:0000256" key="2">
    <source>
        <dbReference type="ARBA" id="ARBA00012438"/>
    </source>
</evidence>
<evidence type="ECO:0000256" key="1">
    <source>
        <dbReference type="ARBA" id="ARBA00000085"/>
    </source>
</evidence>
<name>A0A545T6F2_9GAMM</name>
<dbReference type="SUPFAM" id="SSF55874">
    <property type="entry name" value="ATPase domain of HSP90 chaperone/DNA topoisomerase II/histidine kinase"/>
    <property type="match status" value="1"/>
</dbReference>
<dbReference type="OrthoDB" id="9803176at2"/>
<keyword evidence="10" id="KW-0812">Transmembrane</keyword>
<evidence type="ECO:0000256" key="9">
    <source>
        <dbReference type="PROSITE-ProRule" id="PRU00110"/>
    </source>
</evidence>
<dbReference type="RefSeq" id="WP_142942879.1">
    <property type="nucleotide sequence ID" value="NZ_VIKR01000004.1"/>
</dbReference>
<dbReference type="Gene3D" id="3.30.450.20">
    <property type="entry name" value="PAS domain"/>
    <property type="match status" value="1"/>
</dbReference>
<dbReference type="InterPro" id="IPR008207">
    <property type="entry name" value="Sig_transdc_His_kin_Hpt_dom"/>
</dbReference>
<gene>
    <name evidence="13" type="ORF">FLL45_14950</name>
</gene>
<feature type="domain" description="HPt" evidence="12">
    <location>
        <begin position="692"/>
        <end position="792"/>
    </location>
</feature>
<dbReference type="InterPro" id="IPR035965">
    <property type="entry name" value="PAS-like_dom_sf"/>
</dbReference>
<dbReference type="Pfam" id="PF01590">
    <property type="entry name" value="GAF"/>
    <property type="match status" value="1"/>
</dbReference>
<dbReference type="EC" id="2.7.13.3" evidence="2"/>
<dbReference type="InterPro" id="IPR024478">
    <property type="entry name" value="HlyB_4HB_MCP"/>
</dbReference>
<dbReference type="Proteomes" id="UP000317839">
    <property type="component" value="Unassembled WGS sequence"/>
</dbReference>
<evidence type="ECO:0000256" key="5">
    <source>
        <dbReference type="ARBA" id="ARBA00022679"/>
    </source>
</evidence>
<dbReference type="SUPFAM" id="SSF47226">
    <property type="entry name" value="Histidine-containing phosphotransfer domain, HPT domain"/>
    <property type="match status" value="1"/>
</dbReference>
<keyword evidence="6" id="KW-0418">Kinase</keyword>
<feature type="domain" description="PAC" evidence="11">
    <location>
        <begin position="624"/>
        <end position="677"/>
    </location>
</feature>
<dbReference type="Gene3D" id="3.30.565.10">
    <property type="entry name" value="Histidine kinase-like ATPase, C-terminal domain"/>
    <property type="match status" value="1"/>
</dbReference>
<evidence type="ECO:0000256" key="10">
    <source>
        <dbReference type="SAM" id="Phobius"/>
    </source>
</evidence>
<dbReference type="AlphaFoldDB" id="A0A545T6F2"/>
<dbReference type="PANTHER" id="PTHR43395">
    <property type="entry name" value="SENSOR HISTIDINE KINASE CHEA"/>
    <property type="match status" value="1"/>
</dbReference>
<dbReference type="CDD" id="cd00088">
    <property type="entry name" value="HPT"/>
    <property type="match status" value="1"/>
</dbReference>
<dbReference type="GO" id="GO:0004673">
    <property type="term" value="F:protein histidine kinase activity"/>
    <property type="evidence" value="ECO:0007669"/>
    <property type="project" value="UniProtKB-EC"/>
</dbReference>
<dbReference type="SUPFAM" id="SSF55781">
    <property type="entry name" value="GAF domain-like"/>
    <property type="match status" value="1"/>
</dbReference>
<keyword evidence="4 9" id="KW-0597">Phosphoprotein</keyword>
<keyword evidence="10" id="KW-1133">Transmembrane helix</keyword>
<evidence type="ECO:0000313" key="13">
    <source>
        <dbReference type="EMBL" id="TQV72768.1"/>
    </source>
</evidence>
<accession>A0A545T6F2</accession>
<protein>
    <recommendedName>
        <fullName evidence="3">Chemotaxis protein CheA</fullName>
        <ecNumber evidence="2">2.7.13.3</ecNumber>
    </recommendedName>
</protein>
<dbReference type="SUPFAM" id="SSF55785">
    <property type="entry name" value="PYP-like sensor domain (PAS domain)"/>
    <property type="match status" value="1"/>
</dbReference>
<feature type="transmembrane region" description="Helical" evidence="10">
    <location>
        <begin position="12"/>
        <end position="32"/>
    </location>
</feature>
<dbReference type="Gene3D" id="3.30.450.40">
    <property type="match status" value="1"/>
</dbReference>
<dbReference type="InterPro" id="IPR003594">
    <property type="entry name" value="HATPase_dom"/>
</dbReference>
<reference evidence="13 14" key="1">
    <citation type="submission" date="2019-06" db="EMBL/GenBank/DDBJ databases">
        <title>Draft genome of Aliikangiella marina GYP-15.</title>
        <authorList>
            <person name="Wang G."/>
        </authorList>
    </citation>
    <scope>NUCLEOTIDE SEQUENCE [LARGE SCALE GENOMIC DNA]</scope>
    <source>
        <strain evidence="13 14">GYP-15</strain>
    </source>
</reference>
<evidence type="ECO:0000256" key="4">
    <source>
        <dbReference type="ARBA" id="ARBA00022553"/>
    </source>
</evidence>
<evidence type="ECO:0000259" key="11">
    <source>
        <dbReference type="PROSITE" id="PS50113"/>
    </source>
</evidence>
<dbReference type="SMART" id="SM00387">
    <property type="entry name" value="HATPase_c"/>
    <property type="match status" value="1"/>
</dbReference>
<dbReference type="EMBL" id="VIKR01000004">
    <property type="protein sequence ID" value="TQV72768.1"/>
    <property type="molecule type" value="Genomic_DNA"/>
</dbReference>
<evidence type="ECO:0000256" key="7">
    <source>
        <dbReference type="ARBA" id="ARBA00023012"/>
    </source>
</evidence>
<dbReference type="InterPro" id="IPR036890">
    <property type="entry name" value="HATPase_C_sf"/>
</dbReference>
<dbReference type="Gene3D" id="1.20.120.160">
    <property type="entry name" value="HPT domain"/>
    <property type="match status" value="1"/>
</dbReference>
<evidence type="ECO:0000256" key="6">
    <source>
        <dbReference type="ARBA" id="ARBA00022777"/>
    </source>
</evidence>
<sequence>MKFLQLNFSQKIWLGFGIIVLLLSLSSILSLYNLSDINNSTTQVNENAVPVLKQSNQAQINLLKQAKISSSGYTADTLIEIDTFSREFEGVAVEFQKQFEALTETVKLDESMSEYVTEAEKHYKTYNDSVKSMFAAKKELLRAKDLANKEVQNVSNMVDDAGALLLDVVWTEYGEDDESREIMEGIQGRLDGLIIGVYNLVDEINRSQDIEYLQNSKSAIQEAFSGIQVRNNHAETVLADLRGRETWQSYLTMLTEAKVKTTSDNSISDIKLRQVEQSILARELLATSDAAIAKVVSEFDQLLGEADALFNEKQNGVLETVDLGSKSAIIAWIILLLMASQNFNSMRKSIKKKMADLAKLNSTGEVLASLLNKDKALEEVLAAMHEQTGVARGSVYLMNEEEQLEVKAFYPPKAVKDDTKAARFALGEGILGKAAESKEILYVPNTSKDSNFVSDSNMPAKALLCVPLVDKDVLIGVMNFSGDVKEVNFEDSDYEFASSIARLLVTTIKNIRMRETIEEQNRTLEEKVKARTAELHQKNKDIAVMMANLHQGLFTIIEGGIVHPEYSKYLEEILSTSQIANRNFMDLLFADTNLGSDQTNQIATAVDSLLGMDEMMFDFNSHLLVNEVVMNRKDGKQVILEIDWVPIVNQNTDEIEKILVTVRDVTELRALQLEAEAQKRELEIIGQILAVSPDKFSDFISSSLKFVDECRELINKTTTKDLDVVALLFRNMHTVKGNARTYDFKYITDSVHEAEHTYDELRKDDDKTWDQSALLEELALAESDIRVYQKTAEDKLSGLFANASGTSSLVGENIQKLINEVTSLDTNTLSHSVKTWIQDAYQVFTGSQAESVKDVLSPVIESVNSLAAELGKEQPEVKINDAGALIKRDAHSLLNNVFMHVFRNAMDHGIETPESRTEKGKPPQGLINFDTHLADAQIVFEIKDDGKGLALEKIYQSAIDKGIFTADQARPPAQEIANLVFHSGFSTAEAVTEISGRGVGMDAVKNFLEENQGNIEIILGEGQEDEEYRPFITRISLSDDIIISGEPLKNIA</sequence>
<evidence type="ECO:0000256" key="8">
    <source>
        <dbReference type="ARBA" id="ARBA00035100"/>
    </source>
</evidence>
<dbReference type="PANTHER" id="PTHR43395:SF10">
    <property type="entry name" value="CHEMOTAXIS PROTEIN CHEA"/>
    <property type="match status" value="1"/>
</dbReference>
<dbReference type="InterPro" id="IPR029016">
    <property type="entry name" value="GAF-like_dom_sf"/>
</dbReference>
<evidence type="ECO:0000256" key="3">
    <source>
        <dbReference type="ARBA" id="ARBA00021495"/>
    </source>
</evidence>
<keyword evidence="14" id="KW-1185">Reference proteome</keyword>
<dbReference type="InterPro" id="IPR000700">
    <property type="entry name" value="PAS-assoc_C"/>
</dbReference>
<evidence type="ECO:0000313" key="14">
    <source>
        <dbReference type="Proteomes" id="UP000317839"/>
    </source>
</evidence>
<dbReference type="InterPro" id="IPR003018">
    <property type="entry name" value="GAF"/>
</dbReference>
<dbReference type="Pfam" id="PF12729">
    <property type="entry name" value="4HB_MCP_1"/>
    <property type="match status" value="1"/>
</dbReference>
<dbReference type="SMART" id="SM00065">
    <property type="entry name" value="GAF"/>
    <property type="match status" value="1"/>
</dbReference>
<dbReference type="InterPro" id="IPR051315">
    <property type="entry name" value="Bact_Chemotaxis_CheA"/>
</dbReference>
<proteinExistence type="predicted"/>
<dbReference type="InterPro" id="IPR036641">
    <property type="entry name" value="HPT_dom_sf"/>
</dbReference>
<dbReference type="PROSITE" id="PS50894">
    <property type="entry name" value="HPT"/>
    <property type="match status" value="1"/>
</dbReference>
<dbReference type="FunFam" id="3.30.565.10:FF:000016">
    <property type="entry name" value="Chemotaxis protein CheA, putative"/>
    <property type="match status" value="1"/>
</dbReference>
<keyword evidence="10" id="KW-0472">Membrane</keyword>
<comment type="catalytic activity">
    <reaction evidence="1">
        <text>ATP + protein L-histidine = ADP + protein N-phospho-L-histidine.</text>
        <dbReference type="EC" id="2.7.13.3"/>
    </reaction>
</comment>
<evidence type="ECO:0000259" key="12">
    <source>
        <dbReference type="PROSITE" id="PS50894"/>
    </source>
</evidence>
<keyword evidence="5" id="KW-0808">Transferase</keyword>
<comment type="caution">
    <text evidence="13">The sequence shown here is derived from an EMBL/GenBank/DDBJ whole genome shotgun (WGS) entry which is preliminary data.</text>
</comment>
<comment type="function">
    <text evidence="8">Involved in the transmission of sensory signals from the chemoreceptors to the flagellar motors. CheA is autophosphorylated; it can transfer its phosphate group to either CheB or CheY.</text>
</comment>
<keyword evidence="7" id="KW-0902">Two-component regulatory system</keyword>
<organism evidence="13 14">
    <name type="scientific">Aliikangiella marina</name>
    <dbReference type="NCBI Taxonomy" id="1712262"/>
    <lineage>
        <taxon>Bacteria</taxon>
        <taxon>Pseudomonadati</taxon>
        <taxon>Pseudomonadota</taxon>
        <taxon>Gammaproteobacteria</taxon>
        <taxon>Oceanospirillales</taxon>
        <taxon>Pleioneaceae</taxon>
        <taxon>Aliikangiella</taxon>
    </lineage>
</organism>